<dbReference type="AlphaFoldDB" id="A0A9D4B5A8"/>
<dbReference type="EMBL" id="JAHDVG010000467">
    <property type="protein sequence ID" value="KAH1181933.1"/>
    <property type="molecule type" value="Genomic_DNA"/>
</dbReference>
<keyword evidence="2" id="KW-1185">Reference proteome</keyword>
<evidence type="ECO:0000313" key="1">
    <source>
        <dbReference type="EMBL" id="KAH1181933.1"/>
    </source>
</evidence>
<organism evidence="1 2">
    <name type="scientific">Mauremys mutica</name>
    <name type="common">yellowpond turtle</name>
    <dbReference type="NCBI Taxonomy" id="74926"/>
    <lineage>
        <taxon>Eukaryota</taxon>
        <taxon>Metazoa</taxon>
        <taxon>Chordata</taxon>
        <taxon>Craniata</taxon>
        <taxon>Vertebrata</taxon>
        <taxon>Euteleostomi</taxon>
        <taxon>Archelosauria</taxon>
        <taxon>Testudinata</taxon>
        <taxon>Testudines</taxon>
        <taxon>Cryptodira</taxon>
        <taxon>Durocryptodira</taxon>
        <taxon>Testudinoidea</taxon>
        <taxon>Geoemydidae</taxon>
        <taxon>Geoemydinae</taxon>
        <taxon>Mauremys</taxon>
    </lineage>
</organism>
<proteinExistence type="predicted"/>
<evidence type="ECO:0000313" key="2">
    <source>
        <dbReference type="Proteomes" id="UP000827986"/>
    </source>
</evidence>
<name>A0A9D4B5A8_9SAUR</name>
<reference evidence="1" key="1">
    <citation type="submission" date="2021-09" db="EMBL/GenBank/DDBJ databases">
        <title>The genome of Mauremys mutica provides insights into the evolution of semi-aquatic lifestyle.</title>
        <authorList>
            <person name="Gong S."/>
            <person name="Gao Y."/>
        </authorList>
    </citation>
    <scope>NUCLEOTIDE SEQUENCE</scope>
    <source>
        <strain evidence="1">MM-2020</strain>
        <tissue evidence="1">Muscle</tissue>
    </source>
</reference>
<accession>A0A9D4B5A8</accession>
<dbReference type="Proteomes" id="UP000827986">
    <property type="component" value="Unassembled WGS sequence"/>
</dbReference>
<comment type="caution">
    <text evidence="1">The sequence shown here is derived from an EMBL/GenBank/DDBJ whole genome shotgun (WGS) entry which is preliminary data.</text>
</comment>
<sequence length="122" mass="13984">MDSWLRQQLSECDIRTLSNTHTQTYTLSHFIFPVRIIFLESSDPREFPPRDHSYRWAYQSSPVRSVSKVTLQGAEKAVQVNLLETVCKGWIGTVWPWSSQVAITYSLTSNQEVSFTGAQKSI</sequence>
<protein>
    <submittedName>
        <fullName evidence="1">Uncharacterized protein</fullName>
    </submittedName>
</protein>
<gene>
    <name evidence="1" type="ORF">KIL84_009687</name>
</gene>